<dbReference type="InterPro" id="IPR004331">
    <property type="entry name" value="SPX_dom"/>
</dbReference>
<feature type="transmembrane region" description="Helical" evidence="11">
    <location>
        <begin position="549"/>
        <end position="567"/>
    </location>
</feature>
<comment type="caution">
    <text evidence="14">The sequence shown here is derived from an EMBL/GenBank/DDBJ whole genome shotgun (WGS) entry which is preliminary data.</text>
</comment>
<protein>
    <recommendedName>
        <fullName evidence="16">SPX domain-containing protein</fullName>
    </recommendedName>
</protein>
<keyword evidence="5" id="KW-0592">Phosphate transport</keyword>
<dbReference type="Pfam" id="PF03105">
    <property type="entry name" value="SPX"/>
    <property type="match status" value="1"/>
</dbReference>
<feature type="compositionally biased region" description="Polar residues" evidence="10">
    <location>
        <begin position="77"/>
        <end position="86"/>
    </location>
</feature>
<dbReference type="PANTHER" id="PTHR10783:SF96">
    <property type="entry name" value="PHOSPHATE TRANSPORTER PHO1 HOMOLOG 2"/>
    <property type="match status" value="1"/>
</dbReference>
<keyword evidence="4" id="KW-1003">Cell membrane</keyword>
<dbReference type="PANTHER" id="PTHR10783">
    <property type="entry name" value="XENOTROPIC AND POLYTROPIC RETROVIRUS RECEPTOR 1-RELATED"/>
    <property type="match status" value="1"/>
</dbReference>
<dbReference type="GO" id="GO:0005886">
    <property type="term" value="C:plasma membrane"/>
    <property type="evidence" value="ECO:0007669"/>
    <property type="project" value="UniProtKB-SubCell"/>
</dbReference>
<dbReference type="InterPro" id="IPR034092">
    <property type="entry name" value="PHO1_SPX"/>
</dbReference>
<evidence type="ECO:0008006" key="16">
    <source>
        <dbReference type="Google" id="ProtNLM"/>
    </source>
</evidence>
<feature type="region of interest" description="Disordered" evidence="10">
    <location>
        <begin position="69"/>
        <end position="89"/>
    </location>
</feature>
<dbReference type="GO" id="GO:0006817">
    <property type="term" value="P:phosphate ion transport"/>
    <property type="evidence" value="ECO:0007669"/>
    <property type="project" value="UniProtKB-KW"/>
</dbReference>
<feature type="transmembrane region" description="Helical" evidence="11">
    <location>
        <begin position="526"/>
        <end position="544"/>
    </location>
</feature>
<evidence type="ECO:0000256" key="7">
    <source>
        <dbReference type="ARBA" id="ARBA00022989"/>
    </source>
</evidence>
<evidence type="ECO:0000259" key="12">
    <source>
        <dbReference type="PROSITE" id="PS51380"/>
    </source>
</evidence>
<evidence type="ECO:0000256" key="9">
    <source>
        <dbReference type="ARBA" id="ARBA00043939"/>
    </source>
</evidence>
<dbReference type="Proteomes" id="UP000467841">
    <property type="component" value="Unassembled WGS sequence"/>
</dbReference>
<reference evidence="14" key="1">
    <citation type="submission" date="2020-01" db="EMBL/GenBank/DDBJ databases">
        <authorList>
            <person name="Mishra B."/>
        </authorList>
    </citation>
    <scope>NUCLEOTIDE SEQUENCE [LARGE SCALE GENOMIC DNA]</scope>
</reference>
<evidence type="ECO:0000256" key="3">
    <source>
        <dbReference type="ARBA" id="ARBA00022448"/>
    </source>
</evidence>
<evidence type="ECO:0000256" key="2">
    <source>
        <dbReference type="ARBA" id="ARBA00009665"/>
    </source>
</evidence>
<dbReference type="CDD" id="cd14476">
    <property type="entry name" value="SPX_PHO1_like"/>
    <property type="match status" value="1"/>
</dbReference>
<evidence type="ECO:0000256" key="10">
    <source>
        <dbReference type="SAM" id="MobiDB-lite"/>
    </source>
</evidence>
<dbReference type="GO" id="GO:0005802">
    <property type="term" value="C:trans-Golgi network"/>
    <property type="evidence" value="ECO:0007669"/>
    <property type="project" value="TreeGrafter"/>
</dbReference>
<sequence>MKFGKELSSQMVPEWQEAYIRYDYLKTLLKEIIKLKQKTNPPPPLHHAVSGEGLSRKMTLYRAFSGLVQTPGKKRQSSGQIRSSSETDIEEGKAPILVNKASHGLETMFLMTAEEGGEYELVFFRRLDDEFNRIEKFYKEKVEEVVKDAIMLNKQMDALIAFRVKVENPVGWGWEERTVEMTRLASNVATSTAAIAASTPARTRTMKPQAQGRMEAIQEGGSSRAYQSEEDEYHGGETGDARTSSLSKMGAARPAPIEVLEHIKINNTKETPMSTIKGVLHTSNQDEIIFNRNNLRDVEEKLKFAFVEFYQKLRLLKSYSFLNVLAFSKILKKYDKITSRNASKAYMKMVDNSYLGSSDELMKLIQRVEATFIKHFANGNRRKGMNILRPQMKRERHRLTFYTGFSAGCVFSLMVALVSIIRARKILQKEGHKDYMISMFPLYSLFGFIVLHMIMYAINIYYWKRYRVNYAFIFGFKQGTELGYRQVLFVSFSIAAFVLLCILGNLDLQADPNTRRFQAVTELLPLFLLIAIFVVLMLPFNILYRSSRFFFLTCLFHCLAAPLYKVTLPDFFLGDQLTSQVQALRSVQFYICYYGWGDFKQRQNTCQNSEIYKIFLYIVAAIPYLSRLLQCMRRMVEERSLEQGYNGVKYLLTVVAVCLRTAYDFEGNKNHIHILKVLAGAASVLAAVFCTYWDFVHDWGLLNRTSKNRWLRDKLLVPNKKVYFIAMILNVVLRFAWLQTVLNFQFKTLHVQTMIAVMASLEIIRRGMWNFFRLENEHLNNVGKYRAFKSVPLPFNYDEDDEKDD</sequence>
<evidence type="ECO:0000259" key="13">
    <source>
        <dbReference type="PROSITE" id="PS51382"/>
    </source>
</evidence>
<feature type="transmembrane region" description="Helical" evidence="11">
    <location>
        <begin position="399"/>
        <end position="421"/>
    </location>
</feature>
<comment type="similarity">
    <text evidence="2">Belongs to the SYG1 (TC 2.A.94) family.</text>
</comment>
<feature type="domain" description="SPX" evidence="13">
    <location>
        <begin position="1"/>
        <end position="348"/>
    </location>
</feature>
<gene>
    <name evidence="14" type="ORF">MERR_LOCUS25083</name>
</gene>
<feature type="transmembrane region" description="Helical" evidence="11">
    <location>
        <begin position="677"/>
        <end position="701"/>
    </location>
</feature>
<evidence type="ECO:0000256" key="1">
    <source>
        <dbReference type="ARBA" id="ARBA00004651"/>
    </source>
</evidence>
<dbReference type="PROSITE" id="PS51382">
    <property type="entry name" value="SPX"/>
    <property type="match status" value="1"/>
</dbReference>
<dbReference type="GO" id="GO:0000822">
    <property type="term" value="F:inositol hexakisphosphate binding"/>
    <property type="evidence" value="ECO:0007669"/>
    <property type="project" value="TreeGrafter"/>
</dbReference>
<feature type="domain" description="EXS" evidence="12">
    <location>
        <begin position="607"/>
        <end position="805"/>
    </location>
</feature>
<feature type="transmembrane region" description="Helical" evidence="11">
    <location>
        <begin position="441"/>
        <end position="463"/>
    </location>
</feature>
<keyword evidence="6 11" id="KW-0812">Transmembrane</keyword>
<proteinExistence type="inferred from homology"/>
<keyword evidence="15" id="KW-1185">Reference proteome</keyword>
<dbReference type="PROSITE" id="PS51380">
    <property type="entry name" value="EXS"/>
    <property type="match status" value="1"/>
</dbReference>
<feature type="transmembrane region" description="Helical" evidence="11">
    <location>
        <begin position="484"/>
        <end position="506"/>
    </location>
</feature>
<evidence type="ECO:0000313" key="15">
    <source>
        <dbReference type="Proteomes" id="UP000467841"/>
    </source>
</evidence>
<keyword evidence="7 11" id="KW-1133">Transmembrane helix</keyword>
<comment type="subcellular location">
    <subcellularLocation>
        <location evidence="1">Cell membrane</location>
        <topology evidence="1">Multi-pass membrane protein</topology>
    </subcellularLocation>
</comment>
<comment type="function">
    <text evidence="9">May transport inorganic phosphate (Pi).</text>
</comment>
<feature type="transmembrane region" description="Helical" evidence="11">
    <location>
        <begin position="722"/>
        <end position="738"/>
    </location>
</feature>
<evidence type="ECO:0000256" key="5">
    <source>
        <dbReference type="ARBA" id="ARBA00022592"/>
    </source>
</evidence>
<feature type="region of interest" description="Disordered" evidence="10">
    <location>
        <begin position="199"/>
        <end position="246"/>
    </location>
</feature>
<evidence type="ECO:0000256" key="4">
    <source>
        <dbReference type="ARBA" id="ARBA00022475"/>
    </source>
</evidence>
<dbReference type="Pfam" id="PF03124">
    <property type="entry name" value="EXS"/>
    <property type="match status" value="1"/>
</dbReference>
<evidence type="ECO:0000256" key="11">
    <source>
        <dbReference type="SAM" id="Phobius"/>
    </source>
</evidence>
<organism evidence="14 15">
    <name type="scientific">Microthlaspi erraticum</name>
    <dbReference type="NCBI Taxonomy" id="1685480"/>
    <lineage>
        <taxon>Eukaryota</taxon>
        <taxon>Viridiplantae</taxon>
        <taxon>Streptophyta</taxon>
        <taxon>Embryophyta</taxon>
        <taxon>Tracheophyta</taxon>
        <taxon>Spermatophyta</taxon>
        <taxon>Magnoliopsida</taxon>
        <taxon>eudicotyledons</taxon>
        <taxon>Gunneridae</taxon>
        <taxon>Pentapetalae</taxon>
        <taxon>rosids</taxon>
        <taxon>malvids</taxon>
        <taxon>Brassicales</taxon>
        <taxon>Brassicaceae</taxon>
        <taxon>Coluteocarpeae</taxon>
        <taxon>Microthlaspi</taxon>
    </lineage>
</organism>
<dbReference type="OrthoDB" id="9970435at2759"/>
<evidence type="ECO:0000313" key="14">
    <source>
        <dbReference type="EMBL" id="CAA7037848.1"/>
    </source>
</evidence>
<dbReference type="AlphaFoldDB" id="A0A6D2JDS8"/>
<evidence type="ECO:0000256" key="6">
    <source>
        <dbReference type="ARBA" id="ARBA00022692"/>
    </source>
</evidence>
<keyword evidence="3" id="KW-0813">Transport</keyword>
<dbReference type="InterPro" id="IPR004342">
    <property type="entry name" value="EXS_C"/>
</dbReference>
<dbReference type="GO" id="GO:0016036">
    <property type="term" value="P:cellular response to phosphate starvation"/>
    <property type="evidence" value="ECO:0007669"/>
    <property type="project" value="TreeGrafter"/>
</dbReference>
<dbReference type="EMBL" id="CACVBM020001184">
    <property type="protein sequence ID" value="CAA7037848.1"/>
    <property type="molecule type" value="Genomic_DNA"/>
</dbReference>
<evidence type="ECO:0000256" key="8">
    <source>
        <dbReference type="ARBA" id="ARBA00023136"/>
    </source>
</evidence>
<feature type="transmembrane region" description="Helical" evidence="11">
    <location>
        <begin position="611"/>
        <end position="629"/>
    </location>
</feature>
<keyword evidence="8 11" id="KW-0472">Membrane</keyword>
<name>A0A6D2JDS8_9BRAS</name>
<accession>A0A6D2JDS8</accession>